<protein>
    <submittedName>
        <fullName evidence="1">Uncharacterized protein</fullName>
    </submittedName>
</protein>
<proteinExistence type="predicted"/>
<accession>A0A6A5A7L8</accession>
<name>A0A6A5A7L8_APHAT</name>
<organism evidence="1 2">
    <name type="scientific">Aphanomyces astaci</name>
    <name type="common">Crayfish plague agent</name>
    <dbReference type="NCBI Taxonomy" id="112090"/>
    <lineage>
        <taxon>Eukaryota</taxon>
        <taxon>Sar</taxon>
        <taxon>Stramenopiles</taxon>
        <taxon>Oomycota</taxon>
        <taxon>Saprolegniomycetes</taxon>
        <taxon>Saprolegniales</taxon>
        <taxon>Verrucalvaceae</taxon>
        <taxon>Aphanomyces</taxon>
    </lineage>
</organism>
<dbReference type="Proteomes" id="UP000469452">
    <property type="component" value="Unassembled WGS sequence"/>
</dbReference>
<dbReference type="EMBL" id="VJMI01011050">
    <property type="protein sequence ID" value="KAF0753885.1"/>
    <property type="molecule type" value="Genomic_DNA"/>
</dbReference>
<comment type="caution">
    <text evidence="1">The sequence shown here is derived from an EMBL/GenBank/DDBJ whole genome shotgun (WGS) entry which is preliminary data.</text>
</comment>
<dbReference type="AlphaFoldDB" id="A0A6A5A7L8"/>
<sequence length="50" mass="5501">EDLDGIELELVHEVHRGEVEEAKRVAHVDVLDDLKIHNDIASSEVLGLGS</sequence>
<evidence type="ECO:0000313" key="2">
    <source>
        <dbReference type="Proteomes" id="UP000469452"/>
    </source>
</evidence>
<gene>
    <name evidence="1" type="ORF">AaE_005538</name>
</gene>
<evidence type="ECO:0000313" key="1">
    <source>
        <dbReference type="EMBL" id="KAF0753885.1"/>
    </source>
</evidence>
<reference evidence="1 2" key="1">
    <citation type="submission" date="2019-06" db="EMBL/GenBank/DDBJ databases">
        <title>Genomics analysis of Aphanomyces spp. identifies a new class of oomycete effector associated with host adaptation.</title>
        <authorList>
            <person name="Gaulin E."/>
        </authorList>
    </citation>
    <scope>NUCLEOTIDE SEQUENCE [LARGE SCALE GENOMIC DNA]</scope>
    <source>
        <strain evidence="1 2">E</strain>
    </source>
</reference>
<feature type="non-terminal residue" evidence="1">
    <location>
        <position position="1"/>
    </location>
</feature>